<gene>
    <name evidence="1" type="ORF">E4184_15670</name>
</gene>
<name>A0A6M4YBW9_AERME</name>
<dbReference type="RefSeq" id="WP_171276538.1">
    <property type="nucleotide sequence ID" value="NZ_CAWPJG010000001.1"/>
</dbReference>
<protein>
    <submittedName>
        <fullName evidence="1">Uncharacterized protein</fullName>
    </submittedName>
</protein>
<dbReference type="AlphaFoldDB" id="A0A6M4YBW9"/>
<proteinExistence type="predicted"/>
<dbReference type="Proteomes" id="UP000501427">
    <property type="component" value="Chromosome"/>
</dbReference>
<accession>A0A6M4YBW9</accession>
<dbReference type="EMBL" id="CP038441">
    <property type="protein sequence ID" value="QJT22708.1"/>
    <property type="molecule type" value="Genomic_DNA"/>
</dbReference>
<evidence type="ECO:0000313" key="1">
    <source>
        <dbReference type="EMBL" id="QJT22708.1"/>
    </source>
</evidence>
<evidence type="ECO:0000313" key="2">
    <source>
        <dbReference type="Proteomes" id="UP000501427"/>
    </source>
</evidence>
<organism evidence="1 2">
    <name type="scientific">Aeromonas media</name>
    <dbReference type="NCBI Taxonomy" id="651"/>
    <lineage>
        <taxon>Bacteria</taxon>
        <taxon>Pseudomonadati</taxon>
        <taxon>Pseudomonadota</taxon>
        <taxon>Gammaproteobacteria</taxon>
        <taxon>Aeromonadales</taxon>
        <taxon>Aeromonadaceae</taxon>
        <taxon>Aeromonas</taxon>
    </lineage>
</organism>
<sequence length="119" mass="13279">MKQPIRPRQVIQAQALFDQAALFTSALCNVCNANTETMLYLELSELLRPLQIQLDELEVGCVRTPLAAPAERINRYVTMLLKVIEGNQSHTEPCELSVLLAPVMAEFEAVELAQLREGV</sequence>
<reference evidence="1 2" key="1">
    <citation type="submission" date="2019-03" db="EMBL/GenBank/DDBJ databases">
        <title>Novel transposon Tn6433 accelerates the dissemination of tet(E) in Aeromonas from aerobic biofilm under oxytetracycline stress.</title>
        <authorList>
            <person name="Shi Y."/>
            <person name="Tian Z."/>
            <person name="Zhang Y."/>
            <person name="Zhang H."/>
            <person name="Yang M."/>
        </authorList>
    </citation>
    <scope>NUCLEOTIDE SEQUENCE [LARGE SCALE GENOMIC DNA]</scope>
    <source>
        <strain evidence="1 2">T0.1-19</strain>
    </source>
</reference>